<dbReference type="InterPro" id="IPR053876">
    <property type="entry name" value="Phage_int_M"/>
</dbReference>
<organism evidence="6 7">
    <name type="scientific">Noviherbaspirillum humi</name>
    <dbReference type="NCBI Taxonomy" id="1688639"/>
    <lineage>
        <taxon>Bacteria</taxon>
        <taxon>Pseudomonadati</taxon>
        <taxon>Pseudomonadota</taxon>
        <taxon>Betaproteobacteria</taxon>
        <taxon>Burkholderiales</taxon>
        <taxon>Oxalobacteraceae</taxon>
        <taxon>Noviherbaspirillum</taxon>
    </lineage>
</organism>
<dbReference type="Gene3D" id="3.30.160.390">
    <property type="entry name" value="Integrase, DNA-binding domain"/>
    <property type="match status" value="1"/>
</dbReference>
<dbReference type="PANTHER" id="PTHR30629:SF2">
    <property type="entry name" value="PROPHAGE INTEGRASE INTS-RELATED"/>
    <property type="match status" value="1"/>
</dbReference>
<reference evidence="6 7" key="1">
    <citation type="submission" date="2017-06" db="EMBL/GenBank/DDBJ databases">
        <authorList>
            <person name="Kim H.J."/>
            <person name="Triplett B.A."/>
        </authorList>
    </citation>
    <scope>NUCLEOTIDE SEQUENCE [LARGE SCALE GENOMIC DNA]</scope>
    <source>
        <strain evidence="6 7">U15</strain>
    </source>
</reference>
<dbReference type="RefSeq" id="WP_089398067.1">
    <property type="nucleotide sequence ID" value="NZ_FZOT01000002.1"/>
</dbReference>
<dbReference type="PROSITE" id="PS51898">
    <property type="entry name" value="TYR_RECOMBINASE"/>
    <property type="match status" value="1"/>
</dbReference>
<dbReference type="GO" id="GO:0015074">
    <property type="term" value="P:DNA integration"/>
    <property type="evidence" value="ECO:0007669"/>
    <property type="project" value="UniProtKB-KW"/>
</dbReference>
<dbReference type="Proteomes" id="UP000198284">
    <property type="component" value="Unassembled WGS sequence"/>
</dbReference>
<evidence type="ECO:0000259" key="5">
    <source>
        <dbReference type="PROSITE" id="PS51898"/>
    </source>
</evidence>
<dbReference type="GO" id="GO:0006310">
    <property type="term" value="P:DNA recombination"/>
    <property type="evidence" value="ECO:0007669"/>
    <property type="project" value="UniProtKB-KW"/>
</dbReference>
<dbReference type="InterPro" id="IPR038488">
    <property type="entry name" value="Integrase_DNA-bd_sf"/>
</dbReference>
<keyword evidence="3" id="KW-0238">DNA-binding</keyword>
<dbReference type="InterPro" id="IPR011010">
    <property type="entry name" value="DNA_brk_join_enz"/>
</dbReference>
<evidence type="ECO:0000313" key="7">
    <source>
        <dbReference type="Proteomes" id="UP000198284"/>
    </source>
</evidence>
<dbReference type="Pfam" id="PF00589">
    <property type="entry name" value="Phage_integrase"/>
    <property type="match status" value="1"/>
</dbReference>
<dbReference type="InterPro" id="IPR002104">
    <property type="entry name" value="Integrase_catalytic"/>
</dbReference>
<dbReference type="Gene3D" id="1.10.150.130">
    <property type="match status" value="1"/>
</dbReference>
<evidence type="ECO:0000313" key="6">
    <source>
        <dbReference type="EMBL" id="SNS31926.1"/>
    </source>
</evidence>
<keyword evidence="7" id="KW-1185">Reference proteome</keyword>
<dbReference type="InterPro" id="IPR050808">
    <property type="entry name" value="Phage_Integrase"/>
</dbReference>
<dbReference type="InterPro" id="IPR010998">
    <property type="entry name" value="Integrase_recombinase_N"/>
</dbReference>
<comment type="similarity">
    <text evidence="1">Belongs to the 'phage' integrase family.</text>
</comment>
<feature type="domain" description="Tyr recombinase" evidence="5">
    <location>
        <begin position="202"/>
        <end position="383"/>
    </location>
</feature>
<dbReference type="InterPro" id="IPR013762">
    <property type="entry name" value="Integrase-like_cat_sf"/>
</dbReference>
<evidence type="ECO:0000256" key="1">
    <source>
        <dbReference type="ARBA" id="ARBA00008857"/>
    </source>
</evidence>
<dbReference type="PANTHER" id="PTHR30629">
    <property type="entry name" value="PROPHAGE INTEGRASE"/>
    <property type="match status" value="1"/>
</dbReference>
<evidence type="ECO:0000256" key="4">
    <source>
        <dbReference type="ARBA" id="ARBA00023172"/>
    </source>
</evidence>
<proteinExistence type="inferred from homology"/>
<accession>A0A239DHM7</accession>
<keyword evidence="4" id="KW-0233">DNA recombination</keyword>
<dbReference type="EMBL" id="FZOT01000002">
    <property type="protein sequence ID" value="SNS31926.1"/>
    <property type="molecule type" value="Genomic_DNA"/>
</dbReference>
<sequence>MPLTELRIQAIKPAARPQKITDADGLYLYVLQSGTKSWRMDYTFAGKRFTYTLGKYPQLTLAKARLKRGEIKQKLHDGINPSVEKKARKAVERALVEDTFSAIADDWYQSKSDKRSKAWREANKLYLERDLKPSLGKLAIRNFDARLLLTVLEQCAQERGIKTADRVRQTALQVFEHAILKFKAETNPAAKLKRWAEIPPRTNRPHLVEHEIHDLVDAIDAYPGHLTTKLAAKLLLLTFVRKTELVEANWSEFDLANAKWIIPAERMKMKEAHVVPLSKQALQTLEALRPLSCGSDYLFPKSSTILKPINRATLNNMFANMAKGKYQGKFSPHGIRGTASTWLNERGFRHDAIERQLAHSERNQVRASYNHADYMPERRQMMQAWADFLFPAESSLKRMLHDD</sequence>
<dbReference type="CDD" id="cd00801">
    <property type="entry name" value="INT_P4_C"/>
    <property type="match status" value="1"/>
</dbReference>
<keyword evidence="2" id="KW-0229">DNA integration</keyword>
<evidence type="ECO:0000256" key="2">
    <source>
        <dbReference type="ARBA" id="ARBA00022908"/>
    </source>
</evidence>
<dbReference type="GO" id="GO:0003677">
    <property type="term" value="F:DNA binding"/>
    <property type="evidence" value="ECO:0007669"/>
    <property type="project" value="UniProtKB-KW"/>
</dbReference>
<dbReference type="AlphaFoldDB" id="A0A239DHM7"/>
<dbReference type="InterPro" id="IPR025166">
    <property type="entry name" value="Integrase_DNA_bind_dom"/>
</dbReference>
<name>A0A239DHM7_9BURK</name>
<dbReference type="Gene3D" id="1.10.443.10">
    <property type="entry name" value="Intergrase catalytic core"/>
    <property type="match status" value="1"/>
</dbReference>
<evidence type="ECO:0000256" key="3">
    <source>
        <dbReference type="ARBA" id="ARBA00023125"/>
    </source>
</evidence>
<gene>
    <name evidence="6" type="ORF">SAMN06265795_102193</name>
</gene>
<protein>
    <submittedName>
        <fullName evidence="6">Integrase</fullName>
    </submittedName>
</protein>
<dbReference type="SUPFAM" id="SSF56349">
    <property type="entry name" value="DNA breaking-rejoining enzymes"/>
    <property type="match status" value="1"/>
</dbReference>
<dbReference type="OrthoDB" id="9775880at2"/>
<dbReference type="Pfam" id="PF13356">
    <property type="entry name" value="Arm-DNA-bind_3"/>
    <property type="match status" value="1"/>
</dbReference>
<dbReference type="Pfam" id="PF22022">
    <property type="entry name" value="Phage_int_M"/>
    <property type="match status" value="1"/>
</dbReference>